<dbReference type="AlphaFoldDB" id="A0A0W0U835"/>
<proteinExistence type="predicted"/>
<dbReference type="STRING" id="453.Lfee_0331"/>
<evidence type="ECO:0000313" key="3">
    <source>
        <dbReference type="EMBL" id="KTD03930.1"/>
    </source>
</evidence>
<feature type="repeat" description="TPR" evidence="1">
    <location>
        <begin position="77"/>
        <end position="110"/>
    </location>
</feature>
<protein>
    <submittedName>
        <fullName evidence="3">TPR repeat containing protein</fullName>
    </submittedName>
</protein>
<feature type="compositionally biased region" description="Low complexity" evidence="2">
    <location>
        <begin position="130"/>
        <end position="140"/>
    </location>
</feature>
<dbReference type="PATRIC" id="fig|453.4.peg.358"/>
<dbReference type="SUPFAM" id="SSF48452">
    <property type="entry name" value="TPR-like"/>
    <property type="match status" value="1"/>
</dbReference>
<evidence type="ECO:0000313" key="4">
    <source>
        <dbReference type="Proteomes" id="UP000054698"/>
    </source>
</evidence>
<evidence type="ECO:0000256" key="1">
    <source>
        <dbReference type="PROSITE-ProRule" id="PRU00339"/>
    </source>
</evidence>
<keyword evidence="1" id="KW-0802">TPR repeat</keyword>
<dbReference type="OrthoDB" id="9807628at2"/>
<dbReference type="InterPro" id="IPR019734">
    <property type="entry name" value="TPR_rpt"/>
</dbReference>
<dbReference type="RefSeq" id="WP_058443549.1">
    <property type="nucleotide sequence ID" value="NZ_LNYB01000012.1"/>
</dbReference>
<dbReference type="EMBL" id="LNYB01000012">
    <property type="protein sequence ID" value="KTD03930.1"/>
    <property type="molecule type" value="Genomic_DNA"/>
</dbReference>
<feature type="compositionally biased region" description="Basic and acidic residues" evidence="2">
    <location>
        <begin position="141"/>
        <end position="293"/>
    </location>
</feature>
<organism evidence="3 4">
    <name type="scientific">Legionella feeleii</name>
    <dbReference type="NCBI Taxonomy" id="453"/>
    <lineage>
        <taxon>Bacteria</taxon>
        <taxon>Pseudomonadati</taxon>
        <taxon>Pseudomonadota</taxon>
        <taxon>Gammaproteobacteria</taxon>
        <taxon>Legionellales</taxon>
        <taxon>Legionellaceae</taxon>
        <taxon>Legionella</taxon>
    </lineage>
</organism>
<accession>A0A0W0U835</accession>
<dbReference type="PROSITE" id="PS50293">
    <property type="entry name" value="TPR_REGION"/>
    <property type="match status" value="1"/>
</dbReference>
<gene>
    <name evidence="3" type="ORF">Lfee_0331</name>
</gene>
<feature type="region of interest" description="Disordered" evidence="2">
    <location>
        <begin position="127"/>
        <end position="293"/>
    </location>
</feature>
<comment type="caution">
    <text evidence="3">The sequence shown here is derived from an EMBL/GenBank/DDBJ whole genome shotgun (WGS) entry which is preliminary data.</text>
</comment>
<dbReference type="SMART" id="SM00028">
    <property type="entry name" value="TPR"/>
    <property type="match status" value="1"/>
</dbReference>
<evidence type="ECO:0000256" key="2">
    <source>
        <dbReference type="SAM" id="MobiDB-lite"/>
    </source>
</evidence>
<dbReference type="InterPro" id="IPR011990">
    <property type="entry name" value="TPR-like_helical_dom_sf"/>
</dbReference>
<keyword evidence="4" id="KW-1185">Reference proteome</keyword>
<sequence length="328" mass="37890">MRVLWSIFLWSLANSGYTFSWSELWVTKDQQAQTLMQQKQFDQAEKTFQQGDWRATAAYRAGHYEQAAKEFQSLQNEQGFYNQGNALAHLGQYGEAIKAYEKALALNPRNQDAIYNRNLLQELLKKEKQQQGNNQRGQDQQGKDQRGKDQQGKDQRGKDQQGKDQQGKDQQGKDQQGKDQQGKDQQGKDQQGKDQQGKDQQGKDQQGKDQQGKDQQGKDQQGKDQQGKDQQGKDQQGKDQQGKDEQGQDQQGKDEQDKAQQSKDQESKTQQSEKKRDKAAITKEQAAIEHEKQQAKEQWLRLIPDDPGGLMREKFLRDHMRRQSGWYE</sequence>
<dbReference type="PROSITE" id="PS50005">
    <property type="entry name" value="TPR"/>
    <property type="match status" value="1"/>
</dbReference>
<dbReference type="Pfam" id="PF00515">
    <property type="entry name" value="TPR_1"/>
    <property type="match status" value="1"/>
</dbReference>
<reference evidence="3 4" key="1">
    <citation type="submission" date="2015-11" db="EMBL/GenBank/DDBJ databases">
        <title>Genomic analysis of 38 Legionella species identifies large and diverse effector repertoires.</title>
        <authorList>
            <person name="Burstein D."/>
            <person name="Amaro F."/>
            <person name="Zusman T."/>
            <person name="Lifshitz Z."/>
            <person name="Cohen O."/>
            <person name="Gilbert J.A."/>
            <person name="Pupko T."/>
            <person name="Shuman H.A."/>
            <person name="Segal G."/>
        </authorList>
    </citation>
    <scope>NUCLEOTIDE SEQUENCE [LARGE SCALE GENOMIC DNA]</scope>
    <source>
        <strain evidence="3 4">WO-44C</strain>
    </source>
</reference>
<name>A0A0W0U835_9GAMM</name>
<dbReference type="Proteomes" id="UP000054698">
    <property type="component" value="Unassembled WGS sequence"/>
</dbReference>
<dbReference type="Gene3D" id="1.25.40.10">
    <property type="entry name" value="Tetratricopeptide repeat domain"/>
    <property type="match status" value="1"/>
</dbReference>